<feature type="domain" description="Pre-mRNA-splicing factor 3" evidence="7">
    <location>
        <begin position="244"/>
        <end position="479"/>
    </location>
</feature>
<name>A0A077R6C7_9BASI</name>
<feature type="compositionally biased region" description="Basic and acidic residues" evidence="5">
    <location>
        <begin position="566"/>
        <end position="580"/>
    </location>
</feature>
<dbReference type="GO" id="GO:0000398">
    <property type="term" value="P:mRNA splicing, via spliceosome"/>
    <property type="evidence" value="ECO:0007669"/>
    <property type="project" value="InterPro"/>
</dbReference>
<feature type="compositionally biased region" description="Low complexity" evidence="5">
    <location>
        <begin position="135"/>
        <end position="146"/>
    </location>
</feature>
<feature type="compositionally biased region" description="Low complexity" evidence="5">
    <location>
        <begin position="173"/>
        <end position="194"/>
    </location>
</feature>
<feature type="compositionally biased region" description="Basic residues" evidence="5">
    <location>
        <begin position="264"/>
        <end position="277"/>
    </location>
</feature>
<dbReference type="InterPro" id="IPR027104">
    <property type="entry name" value="Prp3"/>
</dbReference>
<dbReference type="InterPro" id="IPR010541">
    <property type="entry name" value="Prp3_C"/>
</dbReference>
<feature type="domain" description="Small nuclear ribonucleoprotein Prp3 C-terminal" evidence="6">
    <location>
        <begin position="502"/>
        <end position="654"/>
    </location>
</feature>
<reference evidence="8" key="1">
    <citation type="journal article" date="2014" name="Genome Biol. Evol.">
        <title>Gene Loss Rather Than Gene Gain Is Associated with a Host Jump from Monocots to Dicots in the Smut Fungus Melanopsichium pennsylvanicum.</title>
        <authorList>
            <person name="Sharma R."/>
            <person name="Mishra B."/>
            <person name="Runge F."/>
            <person name="Thines M."/>
        </authorList>
    </citation>
    <scope>NUCLEOTIDE SEQUENCE</scope>
    <source>
        <strain evidence="8">4</strain>
    </source>
</reference>
<proteinExistence type="predicted"/>
<dbReference type="CDD" id="cd24162">
    <property type="entry name" value="Prp3_C"/>
    <property type="match status" value="1"/>
</dbReference>
<dbReference type="Pfam" id="PF08572">
    <property type="entry name" value="PRP3"/>
    <property type="match status" value="1"/>
</dbReference>
<evidence type="ECO:0000256" key="2">
    <source>
        <dbReference type="ARBA" id="ARBA00022664"/>
    </source>
</evidence>
<feature type="region of interest" description="Disordered" evidence="5">
    <location>
        <begin position="403"/>
        <end position="430"/>
    </location>
</feature>
<keyword evidence="3" id="KW-0508">mRNA splicing</keyword>
<sequence>MPPKRPIRNVLEDEEDDDPSTQNTTGTPPKKPRPDASRSAIHRAGVQPTITAAPSPANAGNSSISAQVAAAKARAQALMAAMQNKGSMPSTQAAAAAPPARPPASATASRSASDGNKINGYSSSEAVPSPASNVAARTSTAGASGSIQAQLEAARAKVQAQMAALNVKTRPFSSTTTATAISSQPSSKNSVSQPTSASAPGSKAPTAIHPLLLSSEVAYKPKDPSSSTSSTPYVKSRSVAPKLNPYLQASRELASESSEGPKQRSMHKGFQFHKPGRHVREADELRQEAQMEALRKRIEESARKAGLSDANGADEKRLLREAPPEVEWWDVNFFVDESYSDIPDQVSSPEDLLEEAKKDGSKVLLFGKDSPIDHYVQHPIPIPAPTDKIEAKPRGLMLTKREQRKLRRQRRSAELSDKRDRIKMGLLPPEPPKVKLSNLMRVLTSEAVSDPTKIEARVRREIAARKEAHERQNAERKLTDDQRREKLERKKEAEEKKGLFLHVYKIKHLVSPKHKFKVRKDAQDHALTGVCLFNPQMAVVVVEGSAKALKAYKRLMTVRIDWTDPGETKQAESDEEKQAKGDANSNNLPIGGFRALTTNEDHVDWNTNTCELIFEGSIRKRHWEGRGFRAAAAPTDQKAREVLGETMQGYWDVAKRAAQSQEDTL</sequence>
<organism evidence="8">
    <name type="scientific">Melanopsichium pennsylvanicum 4</name>
    <dbReference type="NCBI Taxonomy" id="1398559"/>
    <lineage>
        <taxon>Eukaryota</taxon>
        <taxon>Fungi</taxon>
        <taxon>Dikarya</taxon>
        <taxon>Basidiomycota</taxon>
        <taxon>Ustilaginomycotina</taxon>
        <taxon>Ustilaginomycetes</taxon>
        <taxon>Ustilaginales</taxon>
        <taxon>Ustilaginaceae</taxon>
        <taxon>Melanopsichium</taxon>
    </lineage>
</organism>
<feature type="compositionally biased region" description="Basic and acidic residues" evidence="5">
    <location>
        <begin position="411"/>
        <end position="423"/>
    </location>
</feature>
<evidence type="ECO:0000259" key="7">
    <source>
        <dbReference type="Pfam" id="PF08572"/>
    </source>
</evidence>
<dbReference type="PANTHER" id="PTHR14212:SF0">
    <property type="entry name" value="U4_U6 SMALL NUCLEAR RIBONUCLEOPROTEIN PRP3"/>
    <property type="match status" value="1"/>
</dbReference>
<feature type="compositionally biased region" description="Basic and acidic residues" evidence="5">
    <location>
        <begin position="278"/>
        <end position="292"/>
    </location>
</feature>
<dbReference type="AlphaFoldDB" id="A0A077R6C7"/>
<feature type="compositionally biased region" description="Low complexity" evidence="5">
    <location>
        <begin position="52"/>
        <end position="113"/>
    </location>
</feature>
<dbReference type="PANTHER" id="PTHR14212">
    <property type="entry name" value="U4/U6-ASSOCIATED RNA SPLICING FACTOR-RELATED"/>
    <property type="match status" value="1"/>
</dbReference>
<feature type="region of interest" description="Disordered" evidence="5">
    <location>
        <begin position="566"/>
        <end position="588"/>
    </location>
</feature>
<feature type="region of interest" description="Disordered" evidence="5">
    <location>
        <begin position="465"/>
        <end position="492"/>
    </location>
</feature>
<keyword evidence="4" id="KW-0539">Nucleus</keyword>
<dbReference type="Pfam" id="PF06544">
    <property type="entry name" value="Prp3_C"/>
    <property type="match status" value="1"/>
</dbReference>
<keyword evidence="2" id="KW-0507">mRNA processing</keyword>
<evidence type="ECO:0000256" key="1">
    <source>
        <dbReference type="ARBA" id="ARBA00004123"/>
    </source>
</evidence>
<evidence type="ECO:0000256" key="3">
    <source>
        <dbReference type="ARBA" id="ARBA00023187"/>
    </source>
</evidence>
<protein>
    <submittedName>
        <fullName evidence="8">Related to PRP3-essential splicing factor</fullName>
    </submittedName>
</protein>
<feature type="region of interest" description="Disordered" evidence="5">
    <location>
        <begin position="1"/>
        <end position="292"/>
    </location>
</feature>
<dbReference type="InterPro" id="IPR013881">
    <property type="entry name" value="Pre-mRNA_splic_Prp3_dom"/>
</dbReference>
<comment type="subcellular location">
    <subcellularLocation>
        <location evidence="1">Nucleus</location>
    </subcellularLocation>
</comment>
<evidence type="ECO:0000259" key="6">
    <source>
        <dbReference type="Pfam" id="PF06544"/>
    </source>
</evidence>
<evidence type="ECO:0000256" key="4">
    <source>
        <dbReference type="ARBA" id="ARBA00023242"/>
    </source>
</evidence>
<evidence type="ECO:0000313" key="8">
    <source>
        <dbReference type="EMBL" id="CDI54691.1"/>
    </source>
</evidence>
<dbReference type="GO" id="GO:0046540">
    <property type="term" value="C:U4/U6 x U5 tri-snRNP complex"/>
    <property type="evidence" value="ECO:0007669"/>
    <property type="project" value="InterPro"/>
</dbReference>
<accession>A0A077R6C7</accession>
<dbReference type="EMBL" id="HG529625">
    <property type="protein sequence ID" value="CDI54691.1"/>
    <property type="molecule type" value="Genomic_DNA"/>
</dbReference>
<evidence type="ECO:0000256" key="5">
    <source>
        <dbReference type="SAM" id="MobiDB-lite"/>
    </source>
</evidence>
<feature type="compositionally biased region" description="Polar residues" evidence="5">
    <location>
        <begin position="114"/>
        <end position="132"/>
    </location>
</feature>